<gene>
    <name evidence="6" type="ORF">AO440_001446</name>
</gene>
<feature type="domain" description="RRM" evidence="5">
    <location>
        <begin position="440"/>
        <end position="536"/>
    </location>
</feature>
<feature type="domain" description="RRM" evidence="5">
    <location>
        <begin position="139"/>
        <end position="219"/>
    </location>
</feature>
<evidence type="ECO:0000256" key="4">
    <source>
        <dbReference type="SAM" id="MobiDB-lite"/>
    </source>
</evidence>
<dbReference type="CDD" id="cd00590">
    <property type="entry name" value="RRM_SF"/>
    <property type="match status" value="2"/>
</dbReference>
<comment type="caution">
    <text evidence="6">The sequence shown here is derived from an EMBL/GenBank/DDBJ whole genome shotgun (WGS) entry which is preliminary data.</text>
</comment>
<evidence type="ECO:0000313" key="7">
    <source>
        <dbReference type="Proteomes" id="UP000054886"/>
    </source>
</evidence>
<evidence type="ECO:0000256" key="1">
    <source>
        <dbReference type="ARBA" id="ARBA00022737"/>
    </source>
</evidence>
<keyword evidence="1" id="KW-0677">Repeat</keyword>
<dbReference type="Gene3D" id="3.30.70.330">
    <property type="match status" value="3"/>
</dbReference>
<dbReference type="AlphaFoldDB" id="A0A0W0CHX9"/>
<feature type="region of interest" description="Disordered" evidence="4">
    <location>
        <begin position="542"/>
        <end position="577"/>
    </location>
</feature>
<evidence type="ECO:0000313" key="6">
    <source>
        <dbReference type="EMBL" id="KTB00020.1"/>
    </source>
</evidence>
<reference evidence="6 7" key="1">
    <citation type="submission" date="2015-10" db="EMBL/GenBank/DDBJ databases">
        <title>Draft genomes sequences of Candida glabrata isolates 1A, 1B, 2A, 2B, 3A and 3B.</title>
        <authorList>
            <person name="Haavelsrud O.E."/>
            <person name="Gaustad P."/>
        </authorList>
    </citation>
    <scope>NUCLEOTIDE SEQUENCE [LARGE SCALE GENOMIC DNA]</scope>
    <source>
        <strain evidence="6">910700640</strain>
    </source>
</reference>
<dbReference type="EMBL" id="LLZZ01000141">
    <property type="protein sequence ID" value="KTB00020.1"/>
    <property type="molecule type" value="Genomic_DNA"/>
</dbReference>
<dbReference type="SUPFAM" id="SSF54928">
    <property type="entry name" value="RNA-binding domain, RBD"/>
    <property type="match status" value="2"/>
</dbReference>
<evidence type="ECO:0000256" key="3">
    <source>
        <dbReference type="PROSITE-ProRule" id="PRU00176"/>
    </source>
</evidence>
<dbReference type="VEuPathDB" id="FungiDB:CAGL0F08217g"/>
<dbReference type="VEuPathDB" id="FungiDB:B1J91_F08217g"/>
<protein>
    <submittedName>
        <fullName evidence="6">Putative RNA-binding protein</fullName>
    </submittedName>
</protein>
<name>A0A0W0CHX9_CANGB</name>
<organism evidence="6 7">
    <name type="scientific">Candida glabrata</name>
    <name type="common">Yeast</name>
    <name type="synonym">Torulopsis glabrata</name>
    <dbReference type="NCBI Taxonomy" id="5478"/>
    <lineage>
        <taxon>Eukaryota</taxon>
        <taxon>Fungi</taxon>
        <taxon>Dikarya</taxon>
        <taxon>Ascomycota</taxon>
        <taxon>Saccharomycotina</taxon>
        <taxon>Saccharomycetes</taxon>
        <taxon>Saccharomycetales</taxon>
        <taxon>Saccharomycetaceae</taxon>
        <taxon>Nakaseomyces</taxon>
    </lineage>
</organism>
<evidence type="ECO:0000256" key="2">
    <source>
        <dbReference type="ARBA" id="ARBA00022884"/>
    </source>
</evidence>
<feature type="compositionally biased region" description="Low complexity" evidence="4">
    <location>
        <begin position="543"/>
        <end position="554"/>
    </location>
</feature>
<dbReference type="VEuPathDB" id="FungiDB:GWK60_F07755"/>
<dbReference type="PANTHER" id="PTHR24012">
    <property type="entry name" value="RNA BINDING PROTEIN"/>
    <property type="match status" value="1"/>
</dbReference>
<dbReference type="SMART" id="SM00360">
    <property type="entry name" value="RRM"/>
    <property type="match status" value="3"/>
</dbReference>
<dbReference type="InterPro" id="IPR012677">
    <property type="entry name" value="Nucleotide-bd_a/b_plait_sf"/>
</dbReference>
<dbReference type="Proteomes" id="UP000054886">
    <property type="component" value="Unassembled WGS sequence"/>
</dbReference>
<dbReference type="PROSITE" id="PS50102">
    <property type="entry name" value="RRM"/>
    <property type="match status" value="3"/>
</dbReference>
<keyword evidence="2 3" id="KW-0694">RNA-binding</keyword>
<evidence type="ECO:0000259" key="5">
    <source>
        <dbReference type="PROSITE" id="PS50102"/>
    </source>
</evidence>
<feature type="domain" description="RRM" evidence="5">
    <location>
        <begin position="276"/>
        <end position="360"/>
    </location>
</feature>
<dbReference type="InterPro" id="IPR035979">
    <property type="entry name" value="RBD_domain_sf"/>
</dbReference>
<proteinExistence type="predicted"/>
<accession>A0A0W0CHX9</accession>
<dbReference type="VEuPathDB" id="FungiDB:GVI51_F07777"/>
<dbReference type="InterPro" id="IPR000504">
    <property type="entry name" value="RRM_dom"/>
</dbReference>
<sequence>MAGNPHIENIANTNQLTIRLKPTNEELNAALNNCATDHKGLIVPQERIEPYESLNETKRAEYLSLKNINNEQNKLVASGNADTEEIESYERVIQFQFKHMPNLKNCLKKVKAILKEEFEKGALAYWSISLNTHALTHPGNLFIGGIPKNMSLNTLMETFDKFGTISSLKILFDNKNVGIGFLSFMLGSEAAECIRCMNGTKIRSDNGDEGTLFINYHIERKERERLFLSHESSDSSASSLSVRNMRVNTHHRGKHNSPELNSWSTNNSSDDLTINNCVFIGNLPTDIQNEGEFIDDLTEAFPSVTVISYYFPYDHSLNQYKGYGFIKLQNNDQARRIIHEISTDCFEFCGNHIIANKASNKDNKTTSHFTLYTKTTETNPKTRNNYLEQTSPYAGGINTFPPSMNNYTFGYDLYPPIKRGSHNLPYIYGLPVPLEGQQESNIYVKHVPLDWSDKDLFNFYRPFGNIISCKIITVGGSSREEKSTNSSDEDLPFGISRGYGFVYFANPLDAAYAILSTDGYYLEGAIQKLSVSYAQKKKKDGQSLLDESLSNESSDQIDNSETTNEKEKRNHSSAKFGQQQYNKKFMNALMSNFYHRNYVRKPSYNLVPSQAMGSPGMSSGMISSSRGNMGLMTPQLIPAAPIDMYSTNSQPRILPNANWFAYPIYPQCPVPLPMDNLV</sequence>
<dbReference type="GO" id="GO:0003723">
    <property type="term" value="F:RNA binding"/>
    <property type="evidence" value="ECO:0007669"/>
    <property type="project" value="UniProtKB-UniRule"/>
</dbReference>
<dbReference type="Pfam" id="PF00076">
    <property type="entry name" value="RRM_1"/>
    <property type="match status" value="1"/>
</dbReference>